<dbReference type="Pfam" id="PF00768">
    <property type="entry name" value="Peptidase_S11"/>
    <property type="match status" value="1"/>
</dbReference>
<evidence type="ECO:0000313" key="17">
    <source>
        <dbReference type="Proteomes" id="UP001589755"/>
    </source>
</evidence>
<evidence type="ECO:0000256" key="8">
    <source>
        <dbReference type="ARBA" id="ARBA00022801"/>
    </source>
</evidence>
<dbReference type="Gene3D" id="3.40.710.10">
    <property type="entry name" value="DD-peptidase/beta-lactamase superfamily"/>
    <property type="match status" value="1"/>
</dbReference>
<evidence type="ECO:0000256" key="2">
    <source>
        <dbReference type="ARBA" id="ARBA00004752"/>
    </source>
</evidence>
<dbReference type="InterPro" id="IPR015956">
    <property type="entry name" value="Peniciliin-bd_prot_C_sf"/>
</dbReference>
<evidence type="ECO:0000256" key="4">
    <source>
        <dbReference type="ARBA" id="ARBA00012448"/>
    </source>
</evidence>
<keyword evidence="17" id="KW-1185">Reference proteome</keyword>
<dbReference type="PANTHER" id="PTHR21581:SF6">
    <property type="entry name" value="TRAFFICKING PROTEIN PARTICLE COMPLEX SUBUNIT 12"/>
    <property type="match status" value="1"/>
</dbReference>
<evidence type="ECO:0000259" key="15">
    <source>
        <dbReference type="SMART" id="SM00936"/>
    </source>
</evidence>
<dbReference type="InterPro" id="IPR018044">
    <property type="entry name" value="Peptidase_S11"/>
</dbReference>
<dbReference type="Pfam" id="PF07943">
    <property type="entry name" value="PBP5_C"/>
    <property type="match status" value="1"/>
</dbReference>
<sequence>MPHDVRRWAPLVAVLLLLSPPAMAEGFQSKAPRAFMIDAATGAVLYAKGADEPFPPGSLAKLMTMELVFRDLKQGQLSLEQTFFVSEHAWRTGGAPSRLATMFAEVKSSVPLEALIRGAVVQLANDACIVIAEAMAGSESDFARLMNARARALGLESSTFVNPTGLPAEGQQVTAREITALARHLWLEYPAYYRYFAEPAFEWNGIYQRNRNPLLALEVGVDGLVAGHADQSGYAIAASARQGGRRIFVTLSGLDSAEERSEEARSIIEWGLRGFEERRLFANGETVGEVEVYGGGTDRLPVRTARPLSLLVPVEEPERLTARIVYRGPVPAPVEEGEEVATLQIRLDGTLSREVPLHAARSVERGSLRQRALEALGELLLGWLR</sequence>
<dbReference type="InterPro" id="IPR001967">
    <property type="entry name" value="Peptidase_S11_N"/>
</dbReference>
<comment type="caution">
    <text evidence="16">The sequence shown here is derived from an EMBL/GenBank/DDBJ whole genome shotgun (WGS) entry which is preliminary data.</text>
</comment>
<feature type="domain" description="Peptidase S11 D-Ala-D-Ala carboxypeptidase A C-terminal" evidence="15">
    <location>
        <begin position="275"/>
        <end position="365"/>
    </location>
</feature>
<proteinExistence type="inferred from homology"/>
<evidence type="ECO:0000256" key="12">
    <source>
        <dbReference type="ARBA" id="ARBA00034000"/>
    </source>
</evidence>
<dbReference type="Gene3D" id="2.60.410.10">
    <property type="entry name" value="D-Ala-D-Ala carboxypeptidase, C-terminal domain"/>
    <property type="match status" value="1"/>
</dbReference>
<protein>
    <recommendedName>
        <fullName evidence="4">serine-type D-Ala-D-Ala carboxypeptidase</fullName>
        <ecNumber evidence="4">3.4.16.4</ecNumber>
    </recommendedName>
</protein>
<keyword evidence="11" id="KW-0961">Cell wall biogenesis/degradation</keyword>
<keyword evidence="6" id="KW-0645">Protease</keyword>
<keyword evidence="7 14" id="KW-0732">Signal</keyword>
<dbReference type="GO" id="GO:0004180">
    <property type="term" value="F:carboxypeptidase activity"/>
    <property type="evidence" value="ECO:0007669"/>
    <property type="project" value="UniProtKB-KW"/>
</dbReference>
<dbReference type="PANTHER" id="PTHR21581">
    <property type="entry name" value="D-ALANYL-D-ALANINE CARBOXYPEPTIDASE"/>
    <property type="match status" value="1"/>
</dbReference>
<dbReference type="EC" id="3.4.16.4" evidence="4"/>
<dbReference type="Proteomes" id="UP001589755">
    <property type="component" value="Unassembled WGS sequence"/>
</dbReference>
<organism evidence="16 17">
    <name type="scientific">Chelativorans intermedius</name>
    <dbReference type="NCBI Taxonomy" id="515947"/>
    <lineage>
        <taxon>Bacteria</taxon>
        <taxon>Pseudomonadati</taxon>
        <taxon>Pseudomonadota</taxon>
        <taxon>Alphaproteobacteria</taxon>
        <taxon>Hyphomicrobiales</taxon>
        <taxon>Phyllobacteriaceae</taxon>
        <taxon>Chelativorans</taxon>
    </lineage>
</organism>
<dbReference type="SUPFAM" id="SSF69189">
    <property type="entry name" value="Penicillin-binding protein associated domain"/>
    <property type="match status" value="1"/>
</dbReference>
<evidence type="ECO:0000256" key="10">
    <source>
        <dbReference type="ARBA" id="ARBA00022984"/>
    </source>
</evidence>
<comment type="similarity">
    <text evidence="3 13">Belongs to the peptidase S11 family.</text>
</comment>
<reference evidence="16 17" key="1">
    <citation type="submission" date="2024-09" db="EMBL/GenBank/DDBJ databases">
        <authorList>
            <person name="Sun Q."/>
            <person name="Mori K."/>
        </authorList>
    </citation>
    <scope>NUCLEOTIDE SEQUENCE [LARGE SCALE GENOMIC DNA]</scope>
    <source>
        <strain evidence="16 17">CCM 8543</strain>
    </source>
</reference>
<dbReference type="PRINTS" id="PR00725">
    <property type="entry name" value="DADACBPTASE1"/>
</dbReference>
<keyword evidence="10" id="KW-0573">Peptidoglycan synthesis</keyword>
<evidence type="ECO:0000256" key="6">
    <source>
        <dbReference type="ARBA" id="ARBA00022670"/>
    </source>
</evidence>
<dbReference type="EMBL" id="JBHLXD010000011">
    <property type="protein sequence ID" value="MFC0208438.1"/>
    <property type="molecule type" value="Genomic_DNA"/>
</dbReference>
<evidence type="ECO:0000256" key="14">
    <source>
        <dbReference type="SAM" id="SignalP"/>
    </source>
</evidence>
<name>A0ABV6D723_9HYPH</name>
<accession>A0ABV6D723</accession>
<keyword evidence="9" id="KW-0133">Cell shape</keyword>
<feature type="chain" id="PRO_5046240641" description="serine-type D-Ala-D-Ala carboxypeptidase" evidence="14">
    <location>
        <begin position="25"/>
        <end position="385"/>
    </location>
</feature>
<dbReference type="InterPro" id="IPR012907">
    <property type="entry name" value="Peptidase_S11_C"/>
</dbReference>
<feature type="signal peptide" evidence="14">
    <location>
        <begin position="1"/>
        <end position="24"/>
    </location>
</feature>
<evidence type="ECO:0000256" key="13">
    <source>
        <dbReference type="RuleBase" id="RU004016"/>
    </source>
</evidence>
<evidence type="ECO:0000256" key="11">
    <source>
        <dbReference type="ARBA" id="ARBA00023316"/>
    </source>
</evidence>
<evidence type="ECO:0000256" key="1">
    <source>
        <dbReference type="ARBA" id="ARBA00003217"/>
    </source>
</evidence>
<comment type="catalytic activity">
    <reaction evidence="12">
        <text>Preferential cleavage: (Ac)2-L-Lys-D-Ala-|-D-Ala. Also transpeptidation of peptidyl-alanyl moieties that are N-acyl substituents of D-alanine.</text>
        <dbReference type="EC" id="3.4.16.4"/>
    </reaction>
</comment>
<evidence type="ECO:0000256" key="3">
    <source>
        <dbReference type="ARBA" id="ARBA00007164"/>
    </source>
</evidence>
<gene>
    <name evidence="16" type="ORF">ACFFJ2_08515</name>
</gene>
<dbReference type="InterPro" id="IPR037167">
    <property type="entry name" value="Peptidase_S11_C_sf"/>
</dbReference>
<keyword evidence="8 16" id="KW-0378">Hydrolase</keyword>
<dbReference type="SMART" id="SM00936">
    <property type="entry name" value="PBP5_C"/>
    <property type="match status" value="1"/>
</dbReference>
<dbReference type="RefSeq" id="WP_315903341.1">
    <property type="nucleotide sequence ID" value="NZ_JAODNW010000019.1"/>
</dbReference>
<comment type="pathway">
    <text evidence="2">Cell wall biogenesis; peptidoglycan biosynthesis.</text>
</comment>
<comment type="function">
    <text evidence="1">Removes C-terminal D-alanyl residues from sugar-peptide cell wall precursors.</text>
</comment>
<evidence type="ECO:0000256" key="7">
    <source>
        <dbReference type="ARBA" id="ARBA00022729"/>
    </source>
</evidence>
<dbReference type="SUPFAM" id="SSF56601">
    <property type="entry name" value="beta-lactamase/transpeptidase-like"/>
    <property type="match status" value="1"/>
</dbReference>
<evidence type="ECO:0000256" key="5">
    <source>
        <dbReference type="ARBA" id="ARBA00022645"/>
    </source>
</evidence>
<keyword evidence="5 16" id="KW-0121">Carboxypeptidase</keyword>
<dbReference type="InterPro" id="IPR012338">
    <property type="entry name" value="Beta-lactam/transpept-like"/>
</dbReference>
<evidence type="ECO:0000256" key="9">
    <source>
        <dbReference type="ARBA" id="ARBA00022960"/>
    </source>
</evidence>
<evidence type="ECO:0000313" key="16">
    <source>
        <dbReference type="EMBL" id="MFC0208438.1"/>
    </source>
</evidence>